<evidence type="ECO:0000313" key="2">
    <source>
        <dbReference type="Proteomes" id="UP000037069"/>
    </source>
</evidence>
<comment type="caution">
    <text evidence="1">The sequence shown here is derived from an EMBL/GenBank/DDBJ whole genome shotgun (WGS) entry which is preliminary data.</text>
</comment>
<dbReference type="Proteomes" id="UP000037069">
    <property type="component" value="Unassembled WGS sequence"/>
</dbReference>
<gene>
    <name evidence="1" type="ORF">FF38_07347</name>
</gene>
<keyword evidence="2" id="KW-1185">Reference proteome</keyword>
<organism evidence="1 2">
    <name type="scientific">Lucilia cuprina</name>
    <name type="common">Green bottle fly</name>
    <name type="synonym">Australian sheep blowfly</name>
    <dbReference type="NCBI Taxonomy" id="7375"/>
    <lineage>
        <taxon>Eukaryota</taxon>
        <taxon>Metazoa</taxon>
        <taxon>Ecdysozoa</taxon>
        <taxon>Arthropoda</taxon>
        <taxon>Hexapoda</taxon>
        <taxon>Insecta</taxon>
        <taxon>Pterygota</taxon>
        <taxon>Neoptera</taxon>
        <taxon>Endopterygota</taxon>
        <taxon>Diptera</taxon>
        <taxon>Brachycera</taxon>
        <taxon>Muscomorpha</taxon>
        <taxon>Oestroidea</taxon>
        <taxon>Calliphoridae</taxon>
        <taxon>Luciliinae</taxon>
        <taxon>Lucilia</taxon>
    </lineage>
</organism>
<evidence type="ECO:0008006" key="3">
    <source>
        <dbReference type="Google" id="ProtNLM"/>
    </source>
</evidence>
<feature type="non-terminal residue" evidence="1">
    <location>
        <position position="96"/>
    </location>
</feature>
<name>A0A0L0CLM9_LUCCU</name>
<dbReference type="EMBL" id="JRES01000207">
    <property type="protein sequence ID" value="KNC33273.1"/>
    <property type="molecule type" value="Genomic_DNA"/>
</dbReference>
<reference evidence="1 2" key="1">
    <citation type="journal article" date="2015" name="Nat. Commun.">
        <title>Lucilia cuprina genome unlocks parasitic fly biology to underpin future interventions.</title>
        <authorList>
            <person name="Anstead C.A."/>
            <person name="Korhonen P.K."/>
            <person name="Young N.D."/>
            <person name="Hall R.S."/>
            <person name="Jex A.R."/>
            <person name="Murali S.C."/>
            <person name="Hughes D.S."/>
            <person name="Lee S.F."/>
            <person name="Perry T."/>
            <person name="Stroehlein A.J."/>
            <person name="Ansell B.R."/>
            <person name="Breugelmans B."/>
            <person name="Hofmann A."/>
            <person name="Qu J."/>
            <person name="Dugan S."/>
            <person name="Lee S.L."/>
            <person name="Chao H."/>
            <person name="Dinh H."/>
            <person name="Han Y."/>
            <person name="Doddapaneni H.V."/>
            <person name="Worley K.C."/>
            <person name="Muzny D.M."/>
            <person name="Ioannidis P."/>
            <person name="Waterhouse R.M."/>
            <person name="Zdobnov E.M."/>
            <person name="James P.J."/>
            <person name="Bagnall N.H."/>
            <person name="Kotze A.C."/>
            <person name="Gibbs R.A."/>
            <person name="Richards S."/>
            <person name="Batterham P."/>
            <person name="Gasser R.B."/>
        </authorList>
    </citation>
    <scope>NUCLEOTIDE SEQUENCE [LARGE SCALE GENOMIC DNA]</scope>
    <source>
        <strain evidence="1 2">LS</strain>
        <tissue evidence="1">Full body</tissue>
    </source>
</reference>
<proteinExistence type="predicted"/>
<evidence type="ECO:0000313" key="1">
    <source>
        <dbReference type="EMBL" id="KNC33273.1"/>
    </source>
</evidence>
<protein>
    <recommendedName>
        <fullName evidence="3">TLDc domain-containing protein</fullName>
    </recommendedName>
</protein>
<sequence>MLVQLRPVFRVFQLPAKSIFFTPKLGIGAGFIRPPSVNDQTLGPVLYIDDLMEHGVLRVSSELKYEHRFFVDQLEVFGCGDKDDLAAQQKEWDWEE</sequence>
<accession>A0A0L0CLM9</accession>
<dbReference type="AlphaFoldDB" id="A0A0L0CLM9"/>